<dbReference type="AlphaFoldDB" id="T1FA61"/>
<name>T1FA61_HELRO</name>
<reference evidence="3" key="1">
    <citation type="submission" date="2012-12" db="EMBL/GenBank/DDBJ databases">
        <authorList>
            <person name="Hellsten U."/>
            <person name="Grimwood J."/>
            <person name="Chapman J.A."/>
            <person name="Shapiro H."/>
            <person name="Aerts A."/>
            <person name="Otillar R.P."/>
            <person name="Terry A.Y."/>
            <person name="Boore J.L."/>
            <person name="Simakov O."/>
            <person name="Marletaz F."/>
            <person name="Cho S.-J."/>
            <person name="Edsinger-Gonzales E."/>
            <person name="Havlak P."/>
            <person name="Kuo D.-H."/>
            <person name="Larsson T."/>
            <person name="Lv J."/>
            <person name="Arendt D."/>
            <person name="Savage R."/>
            <person name="Osoegawa K."/>
            <person name="de Jong P."/>
            <person name="Lindberg D.R."/>
            <person name="Seaver E.C."/>
            <person name="Weisblat D.A."/>
            <person name="Putnam N.H."/>
            <person name="Grigoriev I.V."/>
            <person name="Rokhsar D.S."/>
        </authorList>
    </citation>
    <scope>NUCLEOTIDE SEQUENCE</scope>
</reference>
<dbReference type="GeneID" id="20205710"/>
<proteinExistence type="predicted"/>
<dbReference type="InParanoid" id="T1FA61"/>
<evidence type="ECO:0000313" key="1">
    <source>
        <dbReference type="EMBL" id="ESO00264.1"/>
    </source>
</evidence>
<keyword evidence="3" id="KW-1185">Reference proteome</keyword>
<dbReference type="EMBL" id="KB096983">
    <property type="protein sequence ID" value="ESO00264.1"/>
    <property type="molecule type" value="Genomic_DNA"/>
</dbReference>
<dbReference type="KEGG" id="hro:HELRODRAFT_176122"/>
<accession>T1FA61</accession>
<dbReference type="EMBL" id="AMQM01005552">
    <property type="status" value="NOT_ANNOTATED_CDS"/>
    <property type="molecule type" value="Genomic_DNA"/>
</dbReference>
<evidence type="ECO:0000313" key="3">
    <source>
        <dbReference type="Proteomes" id="UP000015101"/>
    </source>
</evidence>
<dbReference type="Proteomes" id="UP000015101">
    <property type="component" value="Unassembled WGS sequence"/>
</dbReference>
<reference evidence="2" key="3">
    <citation type="submission" date="2015-06" db="UniProtKB">
        <authorList>
            <consortium name="EnsemblMetazoa"/>
        </authorList>
    </citation>
    <scope>IDENTIFICATION</scope>
</reference>
<evidence type="ECO:0000313" key="2">
    <source>
        <dbReference type="EnsemblMetazoa" id="HelroP176122"/>
    </source>
</evidence>
<organism evidence="2 3">
    <name type="scientific">Helobdella robusta</name>
    <name type="common">Californian leech</name>
    <dbReference type="NCBI Taxonomy" id="6412"/>
    <lineage>
        <taxon>Eukaryota</taxon>
        <taxon>Metazoa</taxon>
        <taxon>Spiralia</taxon>
        <taxon>Lophotrochozoa</taxon>
        <taxon>Annelida</taxon>
        <taxon>Clitellata</taxon>
        <taxon>Hirudinea</taxon>
        <taxon>Rhynchobdellida</taxon>
        <taxon>Glossiphoniidae</taxon>
        <taxon>Helobdella</taxon>
    </lineage>
</organism>
<sequence length="128" mass="13727">MTNNIRFPSGFLKAADVNPSTLEHFCDFYAAAIISGGPNLLLKSTQGSVDAVLCHAHTLIISSPVNVPANHTSLITYWQDNSEDFTLLSKKIGVTCTSSPSVPTWPNIAAKCIGVNPLKSFSSKEISF</sequence>
<dbReference type="HOGENOM" id="CLU_1961975_0_0_1"/>
<dbReference type="CTD" id="20205710"/>
<protein>
    <submittedName>
        <fullName evidence="1 2">Uncharacterized protein</fullName>
    </submittedName>
</protein>
<dbReference type="OrthoDB" id="294052at2759"/>
<dbReference type="RefSeq" id="XP_009021698.1">
    <property type="nucleotide sequence ID" value="XM_009023450.1"/>
</dbReference>
<dbReference type="EnsemblMetazoa" id="HelroT176122">
    <property type="protein sequence ID" value="HelroP176122"/>
    <property type="gene ID" value="HelroG176122"/>
</dbReference>
<reference evidence="1 3" key="2">
    <citation type="journal article" date="2013" name="Nature">
        <title>Insights into bilaterian evolution from three spiralian genomes.</title>
        <authorList>
            <person name="Simakov O."/>
            <person name="Marletaz F."/>
            <person name="Cho S.J."/>
            <person name="Edsinger-Gonzales E."/>
            <person name="Havlak P."/>
            <person name="Hellsten U."/>
            <person name="Kuo D.H."/>
            <person name="Larsson T."/>
            <person name="Lv J."/>
            <person name="Arendt D."/>
            <person name="Savage R."/>
            <person name="Osoegawa K."/>
            <person name="de Jong P."/>
            <person name="Grimwood J."/>
            <person name="Chapman J.A."/>
            <person name="Shapiro H."/>
            <person name="Aerts A."/>
            <person name="Otillar R.P."/>
            <person name="Terry A.Y."/>
            <person name="Boore J.L."/>
            <person name="Grigoriev I.V."/>
            <person name="Lindberg D.R."/>
            <person name="Seaver E.C."/>
            <person name="Weisblat D.A."/>
            <person name="Putnam N.H."/>
            <person name="Rokhsar D.S."/>
        </authorList>
    </citation>
    <scope>NUCLEOTIDE SEQUENCE</scope>
</reference>
<gene>
    <name evidence="2" type="primary">20205710</name>
    <name evidence="1" type="ORF">HELRODRAFT_176122</name>
</gene>